<keyword evidence="2" id="KW-1185">Reference proteome</keyword>
<feature type="compositionally biased region" description="Acidic residues" evidence="1">
    <location>
        <begin position="654"/>
        <end position="671"/>
    </location>
</feature>
<evidence type="ECO:0000313" key="3">
    <source>
        <dbReference type="RefSeq" id="XP_006813968.1"/>
    </source>
</evidence>
<feature type="compositionally biased region" description="Acidic residues" evidence="1">
    <location>
        <begin position="275"/>
        <end position="285"/>
    </location>
</feature>
<feature type="compositionally biased region" description="Basic and acidic residues" evidence="1">
    <location>
        <begin position="140"/>
        <end position="169"/>
    </location>
</feature>
<organism evidence="2 3">
    <name type="scientific">Saccoglossus kowalevskii</name>
    <name type="common">Acorn worm</name>
    <dbReference type="NCBI Taxonomy" id="10224"/>
    <lineage>
        <taxon>Eukaryota</taxon>
        <taxon>Metazoa</taxon>
        <taxon>Hemichordata</taxon>
        <taxon>Enteropneusta</taxon>
        <taxon>Harrimaniidae</taxon>
        <taxon>Saccoglossus</taxon>
    </lineage>
</organism>
<dbReference type="RefSeq" id="XP_006813969.1">
    <property type="nucleotide sequence ID" value="XM_006813906.1"/>
</dbReference>
<feature type="region of interest" description="Disordered" evidence="1">
    <location>
        <begin position="247"/>
        <end position="290"/>
    </location>
</feature>
<dbReference type="RefSeq" id="XP_006813968.1">
    <property type="nucleotide sequence ID" value="XM_006813905.1"/>
</dbReference>
<protein>
    <submittedName>
        <fullName evidence="3">Myb-like protein X-like isoform X2</fullName>
    </submittedName>
    <submittedName>
        <fullName evidence="4">Myb-like protein X-like isoform X3</fullName>
    </submittedName>
</protein>
<feature type="region of interest" description="Disordered" evidence="1">
    <location>
        <begin position="579"/>
        <end position="793"/>
    </location>
</feature>
<proteinExistence type="predicted"/>
<feature type="region of interest" description="Disordered" evidence="1">
    <location>
        <begin position="1"/>
        <end position="103"/>
    </location>
</feature>
<evidence type="ECO:0000256" key="1">
    <source>
        <dbReference type="SAM" id="MobiDB-lite"/>
    </source>
</evidence>
<name>A0ABM0M1S7_SACKO</name>
<reference evidence="3 4" key="1">
    <citation type="submission" date="2025-05" db="UniProtKB">
        <authorList>
            <consortium name="RefSeq"/>
        </authorList>
    </citation>
    <scope>IDENTIFICATION</scope>
    <source>
        <tissue evidence="3 4">Testes</tissue>
    </source>
</reference>
<sequence length="840" mass="95777">MSDNEELVQETTSMEQYDEELEQETTSPDRGDEDDGVEVVVQETTEMETEDGVVTVTKTVTTTRHEDDGSDSSSSRSDRGSANGEEEQEQLVPDLTQDEYEKEDPDSLYVGIKSIKGKFETAGSFDELKEPCVTIEPEIMSREPEVVENEPEVRVDLAREESAKEEPRELYGGMKSIRGMFESGEVKKTKKVDNVKVENLADSWQEAEVQVVENEPEVRDDVVRASDRPEDTEVLTFAGLKSIKDRFEKKEERSNVPPKVIDIYSGQEPRHDTDSSDEAEMEEEEEKNKEAEILASLNAKSMKQRWERGDVSRVEVKKTATVSLPAKLDDYEVNADAGMVENNPIRRDDVVRESDTSKQIFSTNTKKLRSMWETGNISNPKQPIKKQLDIDIRSLREQEDAGAHVVENEPEIRTDVVREEEEKIVFSSARLLRDRWEKGDVVKATKIHKQVIDIPVREDTDADDSVVENNPVQRDDVVRSTDVMEEGVLTTFASSLRNKWEKGEFENVSVIKKEKIEIPRHAFEDVLEEGVVEGGQTTENEPELRLDLARESDGRDKVVLSASAKSLKQKWETGDLAHAEFKSEKVETSPKSLDEREEYVVSDDDEDERPRETPEPVHLSVSAKALKNKWETDDVTHAEERHSKIHLETKLIGEDYEDDSDDVTPNDDDEQPQSPEEERYLYKQDSQTENQEDYSYQGSPDGYRHDDSPEGYHHDSSPDGYHHDDSPDVYHHDSSDGFLLVDSQDGYKAEYVAEEETNEQDDGRHNHKADTQNGFNGFNNEFYKSSPESPRDDTVYYENVKDMKFSANIYEEKQDTEGNLVDDDDDSDSGIVKTANLLDF</sequence>
<feature type="compositionally biased region" description="Basic and acidic residues" evidence="1">
    <location>
        <begin position="628"/>
        <end position="653"/>
    </location>
</feature>
<feature type="compositionally biased region" description="Low complexity" evidence="1">
    <location>
        <begin position="53"/>
        <end position="62"/>
    </location>
</feature>
<feature type="compositionally biased region" description="Basic and acidic residues" evidence="1">
    <location>
        <begin position="761"/>
        <end position="770"/>
    </location>
</feature>
<dbReference type="Proteomes" id="UP000694865">
    <property type="component" value="Unplaced"/>
</dbReference>
<evidence type="ECO:0000313" key="4">
    <source>
        <dbReference type="RefSeq" id="XP_006813969.1"/>
    </source>
</evidence>
<gene>
    <name evidence="3 4" type="primary">LOC100376509</name>
</gene>
<feature type="region of interest" description="Disordered" evidence="1">
    <location>
        <begin position="140"/>
        <end position="171"/>
    </location>
</feature>
<feature type="compositionally biased region" description="Polar residues" evidence="1">
    <location>
        <begin position="684"/>
        <end position="698"/>
    </location>
</feature>
<feature type="compositionally biased region" description="Acidic residues" evidence="1">
    <location>
        <begin position="595"/>
        <end position="607"/>
    </location>
</feature>
<feature type="compositionally biased region" description="Polar residues" evidence="1">
    <location>
        <begin position="771"/>
        <end position="788"/>
    </location>
</feature>
<evidence type="ECO:0000313" key="2">
    <source>
        <dbReference type="Proteomes" id="UP000694865"/>
    </source>
</evidence>
<dbReference type="GeneID" id="100376509"/>
<accession>A0ABM0M1S7</accession>
<feature type="compositionally biased region" description="Basic and acidic residues" evidence="1">
    <location>
        <begin position="702"/>
        <end position="735"/>
    </location>
</feature>
<feature type="compositionally biased region" description="Basic and acidic residues" evidence="1">
    <location>
        <begin position="579"/>
        <end position="594"/>
    </location>
</feature>